<dbReference type="CDD" id="cd22593">
    <property type="entry name" value="Kunitz_conkunitzin"/>
    <property type="match status" value="1"/>
</dbReference>
<gene>
    <name evidence="4" type="ORF">OSB1V03_LOCUS18450</name>
</gene>
<keyword evidence="2" id="KW-0732">Signal</keyword>
<feature type="domain" description="BPTI/Kunitz inhibitor" evidence="3">
    <location>
        <begin position="41"/>
        <end position="91"/>
    </location>
</feature>
<dbReference type="PROSITE" id="PS50279">
    <property type="entry name" value="BPTI_KUNITZ_2"/>
    <property type="match status" value="1"/>
</dbReference>
<evidence type="ECO:0000256" key="2">
    <source>
        <dbReference type="SAM" id="SignalP"/>
    </source>
</evidence>
<dbReference type="Proteomes" id="UP000759131">
    <property type="component" value="Unassembled WGS sequence"/>
</dbReference>
<proteinExistence type="predicted"/>
<organism evidence="4">
    <name type="scientific">Medioppia subpectinata</name>
    <dbReference type="NCBI Taxonomy" id="1979941"/>
    <lineage>
        <taxon>Eukaryota</taxon>
        <taxon>Metazoa</taxon>
        <taxon>Ecdysozoa</taxon>
        <taxon>Arthropoda</taxon>
        <taxon>Chelicerata</taxon>
        <taxon>Arachnida</taxon>
        <taxon>Acari</taxon>
        <taxon>Acariformes</taxon>
        <taxon>Sarcoptiformes</taxon>
        <taxon>Oribatida</taxon>
        <taxon>Brachypylina</taxon>
        <taxon>Oppioidea</taxon>
        <taxon>Oppiidae</taxon>
        <taxon>Medioppia</taxon>
    </lineage>
</organism>
<dbReference type="Gene3D" id="4.10.410.10">
    <property type="entry name" value="Pancreatic trypsin inhibitor Kunitz domain"/>
    <property type="match status" value="1"/>
</dbReference>
<sequence length="220" mass="24534">MEKLFALLIAVLLNFVAVNVVNGQNGGCAPGSIELSIQQMCELVPDTGEGVEDIVRIYYNPVLQQCLPFSWSGRGGNANRFISIKNCYEICHPSDPGPRRLIASGVRTYLVKRKPPKYCNGKRPAIPELGIPEIELPKPGKGGRDGEDEDDKPLPPSDIIVRQIRNPLDPSKLLTIVQPVNYVKDRPKFTTEKRVRPQGVVYPVSQHLGPKLQTFYQNYE</sequence>
<feature type="chain" id="PRO_5035680888" description="BPTI/Kunitz inhibitor domain-containing protein" evidence="2">
    <location>
        <begin position="24"/>
        <end position="220"/>
    </location>
</feature>
<dbReference type="EMBL" id="OC879108">
    <property type="protein sequence ID" value="CAD7640980.1"/>
    <property type="molecule type" value="Genomic_DNA"/>
</dbReference>
<feature type="region of interest" description="Disordered" evidence="1">
    <location>
        <begin position="130"/>
        <end position="157"/>
    </location>
</feature>
<dbReference type="EMBL" id="CAJPIZ010024533">
    <property type="protein sequence ID" value="CAG2118499.1"/>
    <property type="molecule type" value="Genomic_DNA"/>
</dbReference>
<feature type="signal peptide" evidence="2">
    <location>
        <begin position="1"/>
        <end position="23"/>
    </location>
</feature>
<keyword evidence="5" id="KW-1185">Reference proteome</keyword>
<dbReference type="AlphaFoldDB" id="A0A7R9QDQ8"/>
<dbReference type="InterPro" id="IPR002223">
    <property type="entry name" value="Kunitz_BPTI"/>
</dbReference>
<evidence type="ECO:0000256" key="1">
    <source>
        <dbReference type="SAM" id="MobiDB-lite"/>
    </source>
</evidence>
<dbReference type="SMART" id="SM00131">
    <property type="entry name" value="KU"/>
    <property type="match status" value="1"/>
</dbReference>
<feature type="compositionally biased region" description="Basic and acidic residues" evidence="1">
    <location>
        <begin position="135"/>
        <end position="145"/>
    </location>
</feature>
<dbReference type="OrthoDB" id="4473401at2759"/>
<evidence type="ECO:0000313" key="5">
    <source>
        <dbReference type="Proteomes" id="UP000759131"/>
    </source>
</evidence>
<evidence type="ECO:0000259" key="3">
    <source>
        <dbReference type="PROSITE" id="PS50279"/>
    </source>
</evidence>
<protein>
    <recommendedName>
        <fullName evidence="3">BPTI/Kunitz inhibitor domain-containing protein</fullName>
    </recommendedName>
</protein>
<dbReference type="InterPro" id="IPR036880">
    <property type="entry name" value="Kunitz_BPTI_sf"/>
</dbReference>
<name>A0A7R9QDQ8_9ACAR</name>
<accession>A0A7R9QDQ8</accession>
<dbReference type="GO" id="GO:0004867">
    <property type="term" value="F:serine-type endopeptidase inhibitor activity"/>
    <property type="evidence" value="ECO:0007669"/>
    <property type="project" value="InterPro"/>
</dbReference>
<evidence type="ECO:0000313" key="4">
    <source>
        <dbReference type="EMBL" id="CAD7640980.1"/>
    </source>
</evidence>
<reference evidence="4" key="1">
    <citation type="submission" date="2020-11" db="EMBL/GenBank/DDBJ databases">
        <authorList>
            <person name="Tran Van P."/>
        </authorList>
    </citation>
    <scope>NUCLEOTIDE SEQUENCE</scope>
</reference>
<dbReference type="Pfam" id="PF00014">
    <property type="entry name" value="Kunitz_BPTI"/>
    <property type="match status" value="1"/>
</dbReference>
<dbReference type="SUPFAM" id="SSF57362">
    <property type="entry name" value="BPTI-like"/>
    <property type="match status" value="1"/>
</dbReference>